<dbReference type="GO" id="GO:0047936">
    <property type="term" value="F:glucose 1-dehydrogenase [NAD(P)+] activity"/>
    <property type="evidence" value="ECO:0007669"/>
    <property type="project" value="UniProtKB-EC"/>
</dbReference>
<keyword evidence="3" id="KW-0560">Oxidoreductase</keyword>
<evidence type="ECO:0000313" key="3">
    <source>
        <dbReference type="EMBL" id="MDF2094636.1"/>
    </source>
</evidence>
<keyword evidence="4" id="KW-1185">Reference proteome</keyword>
<name>A0ABT5YI70_9PROT</name>
<dbReference type="PRINTS" id="PR00080">
    <property type="entry name" value="SDRFAMILY"/>
</dbReference>
<dbReference type="SMART" id="SM00822">
    <property type="entry name" value="PKS_KR"/>
    <property type="match status" value="1"/>
</dbReference>
<comment type="caution">
    <text evidence="3">The sequence shown here is derived from an EMBL/GenBank/DDBJ whole genome shotgun (WGS) entry which is preliminary data.</text>
</comment>
<accession>A0ABT5YI70</accession>
<protein>
    <submittedName>
        <fullName evidence="3">Glucose 1-dehydrogenase</fullName>
        <ecNumber evidence="3">1.1.1.47</ecNumber>
    </submittedName>
</protein>
<dbReference type="PANTHER" id="PTHR42760">
    <property type="entry name" value="SHORT-CHAIN DEHYDROGENASES/REDUCTASES FAMILY MEMBER"/>
    <property type="match status" value="1"/>
</dbReference>
<evidence type="ECO:0000313" key="4">
    <source>
        <dbReference type="Proteomes" id="UP001215503"/>
    </source>
</evidence>
<sequence length="253" mass="26672">MIHSDLSGRVALVTGASSGIGHHFAQTLARAGARVAIGARRSEKLESLASEIAAAGGRALPLRLDVTDRNSVVEAFAHAETELGTPDIIVNNAGVTIDRPSLEQDEEEWDRVVDTDLKGAWLVACEGARRLVAAEKGGSIINVASILGILGTPRVAAYTAAKAGLINLSRSLAIEWARHDIRVNALCPGYIITDLNREFLEGPVGEKLARRIPQRRFGQASDLDGPLLLLASDASRWMTGSALVVDGGQSAAA</sequence>
<dbReference type="SUPFAM" id="SSF51735">
    <property type="entry name" value="NAD(P)-binding Rossmann-fold domains"/>
    <property type="match status" value="1"/>
</dbReference>
<feature type="domain" description="Ketoreductase" evidence="2">
    <location>
        <begin position="9"/>
        <end position="180"/>
    </location>
</feature>
<dbReference type="NCBIfam" id="NF005559">
    <property type="entry name" value="PRK07231.1"/>
    <property type="match status" value="1"/>
</dbReference>
<proteinExistence type="inferred from homology"/>
<reference evidence="3 4" key="1">
    <citation type="submission" date="2023-03" db="EMBL/GenBank/DDBJ databases">
        <title>Fodinicurvata sp. CAU 1616 isolated from sea sendiment.</title>
        <authorList>
            <person name="Kim W."/>
        </authorList>
    </citation>
    <scope>NUCLEOTIDE SEQUENCE [LARGE SCALE GENOMIC DNA]</scope>
    <source>
        <strain evidence="3 4">CAU 1616</strain>
    </source>
</reference>
<evidence type="ECO:0000256" key="1">
    <source>
        <dbReference type="ARBA" id="ARBA00006484"/>
    </source>
</evidence>
<dbReference type="InterPro" id="IPR036291">
    <property type="entry name" value="NAD(P)-bd_dom_sf"/>
</dbReference>
<dbReference type="InterPro" id="IPR020904">
    <property type="entry name" value="Sc_DH/Rdtase_CS"/>
</dbReference>
<dbReference type="Proteomes" id="UP001215503">
    <property type="component" value="Unassembled WGS sequence"/>
</dbReference>
<dbReference type="RefSeq" id="WP_275819284.1">
    <property type="nucleotide sequence ID" value="NZ_JARHUD010000001.1"/>
</dbReference>
<dbReference type="EC" id="1.1.1.47" evidence="3"/>
<evidence type="ECO:0000259" key="2">
    <source>
        <dbReference type="SMART" id="SM00822"/>
    </source>
</evidence>
<dbReference type="PRINTS" id="PR00081">
    <property type="entry name" value="GDHRDH"/>
</dbReference>
<dbReference type="Pfam" id="PF13561">
    <property type="entry name" value="adh_short_C2"/>
    <property type="match status" value="1"/>
</dbReference>
<dbReference type="InterPro" id="IPR002347">
    <property type="entry name" value="SDR_fam"/>
</dbReference>
<dbReference type="PANTHER" id="PTHR42760:SF135">
    <property type="entry name" value="BLL7886 PROTEIN"/>
    <property type="match status" value="1"/>
</dbReference>
<dbReference type="EMBL" id="JARHUD010000001">
    <property type="protein sequence ID" value="MDF2094636.1"/>
    <property type="molecule type" value="Genomic_DNA"/>
</dbReference>
<dbReference type="PROSITE" id="PS00061">
    <property type="entry name" value="ADH_SHORT"/>
    <property type="match status" value="1"/>
</dbReference>
<dbReference type="InterPro" id="IPR057326">
    <property type="entry name" value="KR_dom"/>
</dbReference>
<gene>
    <name evidence="3" type="ORF">P2G67_01440</name>
</gene>
<dbReference type="Gene3D" id="3.40.50.720">
    <property type="entry name" value="NAD(P)-binding Rossmann-like Domain"/>
    <property type="match status" value="1"/>
</dbReference>
<organism evidence="3 4">
    <name type="scientific">Aquibaculum arenosum</name>
    <dbReference type="NCBI Taxonomy" id="3032591"/>
    <lineage>
        <taxon>Bacteria</taxon>
        <taxon>Pseudomonadati</taxon>
        <taxon>Pseudomonadota</taxon>
        <taxon>Alphaproteobacteria</taxon>
        <taxon>Rhodospirillales</taxon>
        <taxon>Rhodovibrionaceae</taxon>
        <taxon>Aquibaculum</taxon>
    </lineage>
</organism>
<comment type="similarity">
    <text evidence="1">Belongs to the short-chain dehydrogenases/reductases (SDR) family.</text>
</comment>